<evidence type="ECO:0000256" key="6">
    <source>
        <dbReference type="ARBA" id="ARBA00023136"/>
    </source>
</evidence>
<sequence>MGLYGLILASQVAFAIAAIMAISPLLGMCALVLCVPMALVPIAARSRVERARGGLVEAENDLNARLGDLLRGLADWRLFGRGRQVVQRFARCNESWLQRAETDAAVQTGVDAVVNALSHVLIFGIWLIGGALVMRGNLDVARIVAMYALIGNISVPLFQMSGLIAQWHAGCETLAALRREVASWNRGGATSCGSTPESSDTTVPASESRGAAVPVAAAPSSGPLDAAASGTCSTGVVGEPSAGGAAGTVRLVCRALRLHGAGRAFDLDLPMDGVIVVRGPSGAGKSSLLRALAGLDDDYRGIARMRDAASTGRDAPPMRPGYLSQHSHVFHDTIRENVRLFDERMDDAAVLRALDAAQLGGWARERGLDAVVDDSLNLLSGGERQRLLLARVFAQGYGCCLLDEFDTGLDADTAQRLERVIAGAFRCAVIVTHRASPWLTGHASAIVTMRDGTVVDVARADDDIR</sequence>
<evidence type="ECO:0000313" key="11">
    <source>
        <dbReference type="EMBL" id="MBW3082288.1"/>
    </source>
</evidence>
<evidence type="ECO:0000313" key="12">
    <source>
        <dbReference type="Proteomes" id="UP000812844"/>
    </source>
</evidence>
<dbReference type="GO" id="GO:0005524">
    <property type="term" value="F:ATP binding"/>
    <property type="evidence" value="ECO:0007669"/>
    <property type="project" value="UniProtKB-KW"/>
</dbReference>
<dbReference type="InterPro" id="IPR036640">
    <property type="entry name" value="ABC1_TM_sf"/>
</dbReference>
<dbReference type="SMART" id="SM00382">
    <property type="entry name" value="AAA"/>
    <property type="match status" value="1"/>
</dbReference>
<evidence type="ECO:0000256" key="3">
    <source>
        <dbReference type="ARBA" id="ARBA00022741"/>
    </source>
</evidence>
<evidence type="ECO:0000256" key="2">
    <source>
        <dbReference type="ARBA" id="ARBA00022692"/>
    </source>
</evidence>
<dbReference type="PROSITE" id="PS00211">
    <property type="entry name" value="ABC_TRANSPORTER_1"/>
    <property type="match status" value="1"/>
</dbReference>
<dbReference type="InterPro" id="IPR011527">
    <property type="entry name" value="ABC1_TM_dom"/>
</dbReference>
<comment type="subcellular location">
    <subcellularLocation>
        <location evidence="1">Cell membrane</location>
        <topology evidence="1">Multi-pass membrane protein</topology>
    </subcellularLocation>
</comment>
<dbReference type="InterPro" id="IPR027417">
    <property type="entry name" value="P-loop_NTPase"/>
</dbReference>
<feature type="region of interest" description="Disordered" evidence="7">
    <location>
        <begin position="187"/>
        <end position="212"/>
    </location>
</feature>
<dbReference type="Gene3D" id="1.20.1560.10">
    <property type="entry name" value="ABC transporter type 1, transmembrane domain"/>
    <property type="match status" value="1"/>
</dbReference>
<dbReference type="SUPFAM" id="SSF52540">
    <property type="entry name" value="P-loop containing nucleoside triphosphate hydrolases"/>
    <property type="match status" value="1"/>
</dbReference>
<organism evidence="11 12">
    <name type="scientific">Bifidobacterium phasiani</name>
    <dbReference type="NCBI Taxonomy" id="2834431"/>
    <lineage>
        <taxon>Bacteria</taxon>
        <taxon>Bacillati</taxon>
        <taxon>Actinomycetota</taxon>
        <taxon>Actinomycetes</taxon>
        <taxon>Bifidobacteriales</taxon>
        <taxon>Bifidobacteriaceae</taxon>
        <taxon>Bifidobacterium</taxon>
    </lineage>
</organism>
<keyword evidence="3" id="KW-0547">Nucleotide-binding</keyword>
<dbReference type="InterPro" id="IPR003439">
    <property type="entry name" value="ABC_transporter-like_ATP-bd"/>
</dbReference>
<evidence type="ECO:0000259" key="9">
    <source>
        <dbReference type="PROSITE" id="PS50893"/>
    </source>
</evidence>
<comment type="caution">
    <text evidence="11">The sequence shown here is derived from an EMBL/GenBank/DDBJ whole genome shotgun (WGS) entry which is preliminary data.</text>
</comment>
<dbReference type="Gene3D" id="3.40.50.300">
    <property type="entry name" value="P-loop containing nucleotide triphosphate hydrolases"/>
    <property type="match status" value="1"/>
</dbReference>
<evidence type="ECO:0000256" key="5">
    <source>
        <dbReference type="ARBA" id="ARBA00022989"/>
    </source>
</evidence>
<evidence type="ECO:0000256" key="7">
    <source>
        <dbReference type="SAM" id="MobiDB-lite"/>
    </source>
</evidence>
<evidence type="ECO:0000256" key="4">
    <source>
        <dbReference type="ARBA" id="ARBA00022840"/>
    </source>
</evidence>
<dbReference type="RefSeq" id="WP_338023938.1">
    <property type="nucleotide sequence ID" value="NZ_JAHBBD010000004.1"/>
</dbReference>
<dbReference type="PANTHER" id="PTHR24221:SF654">
    <property type="entry name" value="ATP-BINDING CASSETTE SUB-FAMILY B MEMBER 6"/>
    <property type="match status" value="1"/>
</dbReference>
<dbReference type="EMBL" id="JAHBBD010000004">
    <property type="protein sequence ID" value="MBW3082288.1"/>
    <property type="molecule type" value="Genomic_DNA"/>
</dbReference>
<reference evidence="11 12" key="1">
    <citation type="submission" date="2021-05" db="EMBL/GenBank/DDBJ databases">
        <title>Phylogenetic classification of ten novel species belonging to the genus Bifidobacterium comprising B. colchicus sp. nov., B. abeli sp. nov., B. bicoloris sp. nov., B. guerezis sp. nov., B. rosaliae sp. nov., B. santillanensis sp. nov., B. argentati sp. nov., B. amazzoni sp. nov., B. pluviali sp. nov., and B. pinnaculum sp. nov.</title>
        <authorList>
            <person name="Lugli G.A."/>
            <person name="Ruiz Garcia L."/>
            <person name="Margolles A."/>
            <person name="Ventura M."/>
        </authorList>
    </citation>
    <scope>NUCLEOTIDE SEQUENCE [LARGE SCALE GENOMIC DNA]</scope>
    <source>
        <strain evidence="11 12">6T3</strain>
    </source>
</reference>
<dbReference type="InterPro" id="IPR039421">
    <property type="entry name" value="Type_1_exporter"/>
</dbReference>
<keyword evidence="12" id="KW-1185">Reference proteome</keyword>
<dbReference type="PROSITE" id="PS50929">
    <property type="entry name" value="ABC_TM1F"/>
    <property type="match status" value="1"/>
</dbReference>
<accession>A0ABS6W708</accession>
<keyword evidence="2 8" id="KW-0812">Transmembrane</keyword>
<evidence type="ECO:0000259" key="10">
    <source>
        <dbReference type="PROSITE" id="PS50929"/>
    </source>
</evidence>
<gene>
    <name evidence="11" type="ORF">KIH73_02660</name>
</gene>
<dbReference type="SUPFAM" id="SSF90123">
    <property type="entry name" value="ABC transporter transmembrane region"/>
    <property type="match status" value="1"/>
</dbReference>
<dbReference type="InterPro" id="IPR017871">
    <property type="entry name" value="ABC_transporter-like_CS"/>
</dbReference>
<evidence type="ECO:0000256" key="1">
    <source>
        <dbReference type="ARBA" id="ARBA00004651"/>
    </source>
</evidence>
<dbReference type="Pfam" id="PF00005">
    <property type="entry name" value="ABC_tran"/>
    <property type="match status" value="1"/>
</dbReference>
<keyword evidence="4 11" id="KW-0067">ATP-binding</keyword>
<feature type="compositionally biased region" description="Polar residues" evidence="7">
    <location>
        <begin position="191"/>
        <end position="205"/>
    </location>
</feature>
<keyword evidence="5 8" id="KW-1133">Transmembrane helix</keyword>
<keyword evidence="6 8" id="KW-0472">Membrane</keyword>
<dbReference type="Pfam" id="PF00664">
    <property type="entry name" value="ABC_membrane"/>
    <property type="match status" value="1"/>
</dbReference>
<dbReference type="Proteomes" id="UP000812844">
    <property type="component" value="Unassembled WGS sequence"/>
</dbReference>
<dbReference type="PROSITE" id="PS50893">
    <property type="entry name" value="ABC_TRANSPORTER_2"/>
    <property type="match status" value="1"/>
</dbReference>
<dbReference type="InterPro" id="IPR003593">
    <property type="entry name" value="AAA+_ATPase"/>
</dbReference>
<evidence type="ECO:0000256" key="8">
    <source>
        <dbReference type="SAM" id="Phobius"/>
    </source>
</evidence>
<feature type="domain" description="ABC transporter" evidence="9">
    <location>
        <begin position="247"/>
        <end position="464"/>
    </location>
</feature>
<proteinExistence type="predicted"/>
<feature type="domain" description="ABC transmembrane type-1" evidence="10">
    <location>
        <begin position="1"/>
        <end position="169"/>
    </location>
</feature>
<name>A0ABS6W708_9BIFI</name>
<protein>
    <submittedName>
        <fullName evidence="11">ABC transporter ATP-binding protein</fullName>
    </submittedName>
</protein>
<dbReference type="PANTHER" id="PTHR24221">
    <property type="entry name" value="ATP-BINDING CASSETTE SUB-FAMILY B"/>
    <property type="match status" value="1"/>
</dbReference>
<feature type="transmembrane region" description="Helical" evidence="8">
    <location>
        <begin position="112"/>
        <end position="134"/>
    </location>
</feature>